<dbReference type="InterPro" id="IPR052999">
    <property type="entry name" value="PTS1_Protein"/>
</dbReference>
<dbReference type="PANTHER" id="PTHR28180">
    <property type="entry name" value="CONSERVED MITOCHONDRIAL PROTEIN-RELATED"/>
    <property type="match status" value="1"/>
</dbReference>
<evidence type="ECO:0000313" key="2">
    <source>
        <dbReference type="Proteomes" id="UP000070444"/>
    </source>
</evidence>
<name>A0A137PAA7_CONC2</name>
<gene>
    <name evidence="1" type="ORF">CONCODRAFT_5367</name>
</gene>
<evidence type="ECO:0008006" key="3">
    <source>
        <dbReference type="Google" id="ProtNLM"/>
    </source>
</evidence>
<accession>A0A137PAA7</accession>
<dbReference type="InterPro" id="IPR029032">
    <property type="entry name" value="AhpD-like"/>
</dbReference>
<dbReference type="Proteomes" id="UP000070444">
    <property type="component" value="Unassembled WGS sequence"/>
</dbReference>
<dbReference type="SUPFAM" id="SSF69118">
    <property type="entry name" value="AhpD-like"/>
    <property type="match status" value="1"/>
</dbReference>
<reference evidence="1 2" key="1">
    <citation type="journal article" date="2015" name="Genome Biol. Evol.">
        <title>Phylogenomic analyses indicate that early fungi evolved digesting cell walls of algal ancestors of land plants.</title>
        <authorList>
            <person name="Chang Y."/>
            <person name="Wang S."/>
            <person name="Sekimoto S."/>
            <person name="Aerts A.L."/>
            <person name="Choi C."/>
            <person name="Clum A."/>
            <person name="LaButti K.M."/>
            <person name="Lindquist E.A."/>
            <person name="Yee Ngan C."/>
            <person name="Ohm R.A."/>
            <person name="Salamov A.A."/>
            <person name="Grigoriev I.V."/>
            <person name="Spatafora J.W."/>
            <person name="Berbee M.L."/>
        </authorList>
    </citation>
    <scope>NUCLEOTIDE SEQUENCE [LARGE SCALE GENOMIC DNA]</scope>
    <source>
        <strain evidence="1 2">NRRL 28638</strain>
    </source>
</reference>
<dbReference type="Gene3D" id="1.20.1290.10">
    <property type="entry name" value="AhpD-like"/>
    <property type="match status" value="1"/>
</dbReference>
<dbReference type="AlphaFoldDB" id="A0A137PAA7"/>
<dbReference type="PANTHER" id="PTHR28180:SF2">
    <property type="entry name" value="PEROXISOMAL PROTEIN 2"/>
    <property type="match status" value="1"/>
</dbReference>
<feature type="non-terminal residue" evidence="1">
    <location>
        <position position="1"/>
    </location>
</feature>
<organism evidence="1 2">
    <name type="scientific">Conidiobolus coronatus (strain ATCC 28846 / CBS 209.66 / NRRL 28638)</name>
    <name type="common">Delacroixia coronata</name>
    <dbReference type="NCBI Taxonomy" id="796925"/>
    <lineage>
        <taxon>Eukaryota</taxon>
        <taxon>Fungi</taxon>
        <taxon>Fungi incertae sedis</taxon>
        <taxon>Zoopagomycota</taxon>
        <taxon>Entomophthoromycotina</taxon>
        <taxon>Entomophthoromycetes</taxon>
        <taxon>Entomophthorales</taxon>
        <taxon>Ancylistaceae</taxon>
        <taxon>Conidiobolus</taxon>
    </lineage>
</organism>
<proteinExistence type="predicted"/>
<dbReference type="EMBL" id="KQ964464">
    <property type="protein sequence ID" value="KXN71943.1"/>
    <property type="molecule type" value="Genomic_DNA"/>
</dbReference>
<evidence type="ECO:0000313" key="1">
    <source>
        <dbReference type="EMBL" id="KXN71943.1"/>
    </source>
</evidence>
<dbReference type="STRING" id="796925.A0A137PAA7"/>
<protein>
    <recommendedName>
        <fullName evidence="3">Carboxymuconolactone decarboxylase-like domain-containing protein</fullName>
    </recommendedName>
</protein>
<sequence length="107" mass="12107">DISPPIENLNVIGKQTFERIYTKNTDKLISNINSYCPDFLQFVIFNYGHVMGYESYIKLWENELILVGCLHPLNVPAQLKSHLIGAKKVGVEESVINSVELALSKLE</sequence>
<dbReference type="OrthoDB" id="5537330at2759"/>
<keyword evidence="2" id="KW-1185">Reference proteome</keyword>